<dbReference type="PROSITE" id="PS00329">
    <property type="entry name" value="HSP70_2"/>
    <property type="match status" value="1"/>
</dbReference>
<dbReference type="AlphaFoldDB" id="A0A5K7ZFW8"/>
<dbReference type="OrthoDB" id="9766019at2"/>
<comment type="similarity">
    <text evidence="2 9 10">Belongs to the heat shock protein 70 family.</text>
</comment>
<keyword evidence="4 9" id="KW-0597">Phosphoprotein</keyword>
<dbReference type="Pfam" id="PF00012">
    <property type="entry name" value="HSP70"/>
    <property type="match status" value="1"/>
</dbReference>
<name>A0A5K7ZFW8_9BACT</name>
<dbReference type="EMBL" id="AP021875">
    <property type="protein sequence ID" value="BBO75007.1"/>
    <property type="molecule type" value="Genomic_DNA"/>
</dbReference>
<dbReference type="SUPFAM" id="SSF100920">
    <property type="entry name" value="Heat shock protein 70kD (HSP70), peptide-binding domain"/>
    <property type="match status" value="1"/>
</dbReference>
<evidence type="ECO:0000256" key="7">
    <source>
        <dbReference type="ARBA" id="ARBA00023016"/>
    </source>
</evidence>
<dbReference type="FunFam" id="3.30.420.40:FF:000020">
    <property type="entry name" value="Chaperone protein HscA homolog"/>
    <property type="match status" value="1"/>
</dbReference>
<keyword evidence="8 9" id="KW-0143">Chaperone</keyword>
<dbReference type="GO" id="GO:0005524">
    <property type="term" value="F:ATP binding"/>
    <property type="evidence" value="ECO:0007669"/>
    <property type="project" value="UniProtKB-UniRule"/>
</dbReference>
<dbReference type="SUPFAM" id="SSF100934">
    <property type="entry name" value="Heat shock protein 70kD (HSP70), C-terminal subdomain"/>
    <property type="match status" value="1"/>
</dbReference>
<evidence type="ECO:0000313" key="13">
    <source>
        <dbReference type="EMBL" id="BBO75007.1"/>
    </source>
</evidence>
<feature type="modified residue" description="Phosphothreonine; by autocatalysis" evidence="9">
    <location>
        <position position="198"/>
    </location>
</feature>
<dbReference type="PROSITE" id="PS00297">
    <property type="entry name" value="HSP70_1"/>
    <property type="match status" value="1"/>
</dbReference>
<dbReference type="GO" id="GO:0140662">
    <property type="term" value="F:ATP-dependent protein folding chaperone"/>
    <property type="evidence" value="ECO:0007669"/>
    <property type="project" value="InterPro"/>
</dbReference>
<dbReference type="Gene3D" id="3.30.420.40">
    <property type="match status" value="2"/>
</dbReference>
<keyword evidence="5 9" id="KW-0547">Nucleotide-binding</keyword>
<evidence type="ECO:0000256" key="12">
    <source>
        <dbReference type="SAM" id="MobiDB-lite"/>
    </source>
</evidence>
<dbReference type="SUPFAM" id="SSF53067">
    <property type="entry name" value="Actin-like ATPase domain"/>
    <property type="match status" value="2"/>
</dbReference>
<dbReference type="GO" id="GO:0005737">
    <property type="term" value="C:cytoplasm"/>
    <property type="evidence" value="ECO:0007669"/>
    <property type="project" value="UniProtKB-ARBA"/>
</dbReference>
<dbReference type="InterPro" id="IPR013126">
    <property type="entry name" value="Hsp_70_fam"/>
</dbReference>
<dbReference type="Proteomes" id="UP000427769">
    <property type="component" value="Chromosome"/>
</dbReference>
<dbReference type="FunFam" id="3.30.420.40:FF:000004">
    <property type="entry name" value="Molecular chaperone DnaK"/>
    <property type="match status" value="1"/>
</dbReference>
<evidence type="ECO:0000256" key="2">
    <source>
        <dbReference type="ARBA" id="ARBA00007381"/>
    </source>
</evidence>
<dbReference type="GO" id="GO:0051082">
    <property type="term" value="F:unfolded protein binding"/>
    <property type="evidence" value="ECO:0007669"/>
    <property type="project" value="InterPro"/>
</dbReference>
<dbReference type="Gene3D" id="2.60.34.10">
    <property type="entry name" value="Substrate Binding Domain Of DNAk, Chain A, domain 1"/>
    <property type="match status" value="1"/>
</dbReference>
<evidence type="ECO:0000256" key="5">
    <source>
        <dbReference type="ARBA" id="ARBA00022741"/>
    </source>
</evidence>
<sequence>MGKIIGIDLGTTNSCVAIMEGGDAKVITNPEGGRTTPSIVAVSESGERMVGQIAKRQAITNPENTVFAVKRLIGRKFSSAEVQKDLKILPYKIKEAENGDVRIDLRGKLHSPAEISSFILAHIKKYAEDYLGESVTDAVITVPAYFNDSQRQATKDAGKIAGLNVLRIINEPTAASLAYGLDKRSEEKIAVFDLGGGTFDISILEIGEGVFEVKATNGDTHLGGEDFDLRLIDYLADEFKKDQGIDLRSDKMALQRLKEAAEKAKMELSSSMETDVNLPFITADASGPKHLNVKITRAKLEGLVADLLDKLDAPCRTAVKDAGLSSGDIDEVILVGGMTRMPAVQERVKKIFGKEPHKGVNPDEVVALGAGIQGGVLKGDVKDVLLLDVTPLSLGIETLGGVMTRLIDKNTTIPTRKSQVFSTAADNQPAVSIHVLQGEREMAASNKTLGRFELVGIPPAPRGVPQIEVTFDIDANGIVNVSAKDTATGKEQSIQITASSGLSKEEIDNLVKDAELHADEDKKKRELVEARNHADTLIYTTEKSLKDLGDKVDAETRGNIESASADLKKAMESDDVEEIKRLSEALTQASHKVAEAMYKQASEAGAAGATGPGTEAGADSGAGAANPDDDVVDADFEEVKDKEK</sequence>
<evidence type="ECO:0000256" key="10">
    <source>
        <dbReference type="RuleBase" id="RU003322"/>
    </source>
</evidence>
<comment type="induction">
    <text evidence="9">By stress conditions e.g. heat shock.</text>
</comment>
<keyword evidence="6 9" id="KW-0067">ATP-binding</keyword>
<dbReference type="InterPro" id="IPR043129">
    <property type="entry name" value="ATPase_NBD"/>
</dbReference>
<gene>
    <name evidence="13" type="primary">dnaK_1</name>
    <name evidence="9" type="synonym">dnaK</name>
    <name evidence="13" type="ORF">DSCW_24240</name>
</gene>
<keyword evidence="7 9" id="KW-0346">Stress response</keyword>
<evidence type="ECO:0000256" key="11">
    <source>
        <dbReference type="SAM" id="Coils"/>
    </source>
</evidence>
<evidence type="ECO:0000256" key="4">
    <source>
        <dbReference type="ARBA" id="ARBA00022553"/>
    </source>
</evidence>
<dbReference type="NCBIfam" id="NF003520">
    <property type="entry name" value="PRK05183.1"/>
    <property type="match status" value="1"/>
</dbReference>
<dbReference type="PROSITE" id="PS01036">
    <property type="entry name" value="HSP70_3"/>
    <property type="match status" value="1"/>
</dbReference>
<dbReference type="PRINTS" id="PR00301">
    <property type="entry name" value="HEATSHOCK70"/>
</dbReference>
<evidence type="ECO:0000256" key="9">
    <source>
        <dbReference type="HAMAP-Rule" id="MF_00332"/>
    </source>
</evidence>
<dbReference type="Gene3D" id="1.20.1270.10">
    <property type="match status" value="1"/>
</dbReference>
<reference evidence="13 14" key="1">
    <citation type="submission" date="2019-11" db="EMBL/GenBank/DDBJ databases">
        <title>Comparative genomics of hydrocarbon-degrading Desulfosarcina strains.</title>
        <authorList>
            <person name="Watanabe M."/>
            <person name="Kojima H."/>
            <person name="Fukui M."/>
        </authorList>
    </citation>
    <scope>NUCLEOTIDE SEQUENCE [LARGE SCALE GENOMIC DNA]</scope>
    <source>
        <strain evidence="13 14">PP31</strain>
    </source>
</reference>
<dbReference type="RefSeq" id="WP_155303968.1">
    <property type="nucleotide sequence ID" value="NZ_AP021875.1"/>
</dbReference>
<dbReference type="FunFam" id="2.60.34.10:FF:000014">
    <property type="entry name" value="Chaperone protein DnaK HSP70"/>
    <property type="match status" value="1"/>
</dbReference>
<dbReference type="PANTHER" id="PTHR19375">
    <property type="entry name" value="HEAT SHOCK PROTEIN 70KDA"/>
    <property type="match status" value="1"/>
</dbReference>
<dbReference type="NCBIfam" id="TIGR02350">
    <property type="entry name" value="prok_dnaK"/>
    <property type="match status" value="1"/>
</dbReference>
<dbReference type="InterPro" id="IPR029047">
    <property type="entry name" value="HSP70_peptide-bd_sf"/>
</dbReference>
<organism evidence="13 14">
    <name type="scientific">Desulfosarcina widdelii</name>
    <dbReference type="NCBI Taxonomy" id="947919"/>
    <lineage>
        <taxon>Bacteria</taxon>
        <taxon>Pseudomonadati</taxon>
        <taxon>Thermodesulfobacteriota</taxon>
        <taxon>Desulfobacteria</taxon>
        <taxon>Desulfobacterales</taxon>
        <taxon>Desulfosarcinaceae</taxon>
        <taxon>Desulfosarcina</taxon>
    </lineage>
</organism>
<dbReference type="InterPro" id="IPR012725">
    <property type="entry name" value="Chaperone_DnaK"/>
</dbReference>
<dbReference type="FunFam" id="1.20.1270.10:FF:000001">
    <property type="entry name" value="Molecular chaperone DnaK"/>
    <property type="match status" value="1"/>
</dbReference>
<dbReference type="FunFam" id="3.90.640.10:FF:000003">
    <property type="entry name" value="Molecular chaperone DnaK"/>
    <property type="match status" value="1"/>
</dbReference>
<evidence type="ECO:0000313" key="14">
    <source>
        <dbReference type="Proteomes" id="UP000427769"/>
    </source>
</evidence>
<evidence type="ECO:0000256" key="8">
    <source>
        <dbReference type="ARBA" id="ARBA00023186"/>
    </source>
</evidence>
<accession>A0A5K7ZFW8</accession>
<feature type="region of interest" description="Disordered" evidence="12">
    <location>
        <begin position="602"/>
        <end position="644"/>
    </location>
</feature>
<evidence type="ECO:0000256" key="1">
    <source>
        <dbReference type="ARBA" id="ARBA00002290"/>
    </source>
</evidence>
<keyword evidence="11" id="KW-0175">Coiled coil</keyword>
<protein>
    <recommendedName>
        <fullName evidence="3 9">Chaperone protein DnaK</fullName>
    </recommendedName>
    <alternativeName>
        <fullName evidence="9">HSP70</fullName>
    </alternativeName>
    <alternativeName>
        <fullName evidence="9">Heat shock 70 kDa protein</fullName>
    </alternativeName>
    <alternativeName>
        <fullName evidence="9">Heat shock protein 70</fullName>
    </alternativeName>
</protein>
<keyword evidence="14" id="KW-1185">Reference proteome</keyword>
<dbReference type="NCBIfam" id="NF001413">
    <property type="entry name" value="PRK00290.1"/>
    <property type="match status" value="1"/>
</dbReference>
<dbReference type="CDD" id="cd10234">
    <property type="entry name" value="ASKHA_NBD_HSP70_DnaK-like"/>
    <property type="match status" value="1"/>
</dbReference>
<proteinExistence type="evidence at transcript level"/>
<dbReference type="HAMAP" id="MF_00332">
    <property type="entry name" value="DnaK"/>
    <property type="match status" value="1"/>
</dbReference>
<comment type="function">
    <text evidence="1 9">Acts as a chaperone.</text>
</comment>
<feature type="compositionally biased region" description="Low complexity" evidence="12">
    <location>
        <begin position="602"/>
        <end position="618"/>
    </location>
</feature>
<evidence type="ECO:0000256" key="3">
    <source>
        <dbReference type="ARBA" id="ARBA00014415"/>
    </source>
</evidence>
<feature type="coiled-coil region" evidence="11">
    <location>
        <begin position="247"/>
        <end position="274"/>
    </location>
</feature>
<evidence type="ECO:0000256" key="6">
    <source>
        <dbReference type="ARBA" id="ARBA00022840"/>
    </source>
</evidence>
<dbReference type="InterPro" id="IPR029048">
    <property type="entry name" value="HSP70_C_sf"/>
</dbReference>
<dbReference type="Gene3D" id="3.90.640.10">
    <property type="entry name" value="Actin, Chain A, domain 4"/>
    <property type="match status" value="1"/>
</dbReference>
<dbReference type="InterPro" id="IPR018181">
    <property type="entry name" value="Heat_shock_70_CS"/>
</dbReference>
<dbReference type="KEGG" id="dwd:DSCW_24240"/>
<feature type="compositionally biased region" description="Acidic residues" evidence="12">
    <location>
        <begin position="627"/>
        <end position="636"/>
    </location>
</feature>